<dbReference type="InterPro" id="IPR020904">
    <property type="entry name" value="Sc_DH/Rdtase_CS"/>
</dbReference>
<dbReference type="GO" id="GO:0016020">
    <property type="term" value="C:membrane"/>
    <property type="evidence" value="ECO:0007669"/>
    <property type="project" value="UniProtKB-SubCell"/>
</dbReference>
<gene>
    <name evidence="8" type="ORF">QN277_006579</name>
</gene>
<dbReference type="Pfam" id="PF00106">
    <property type="entry name" value="adh_short"/>
    <property type="match status" value="1"/>
</dbReference>
<name>A0AAE1IV68_9FABA</name>
<evidence type="ECO:0000313" key="8">
    <source>
        <dbReference type="EMBL" id="KAK4256918.1"/>
    </source>
</evidence>
<dbReference type="InterPro" id="IPR002347">
    <property type="entry name" value="SDR_fam"/>
</dbReference>
<dbReference type="InterPro" id="IPR036291">
    <property type="entry name" value="NAD(P)-bd_dom_sf"/>
</dbReference>
<evidence type="ECO:0000256" key="1">
    <source>
        <dbReference type="ARBA" id="ARBA00004606"/>
    </source>
</evidence>
<accession>A0AAE1IV68</accession>
<comment type="similarity">
    <text evidence="2 6">Belongs to the short-chain dehydrogenases/reductases (SDR) family.</text>
</comment>
<keyword evidence="7" id="KW-1133">Transmembrane helix</keyword>
<feature type="transmembrane region" description="Helical" evidence="7">
    <location>
        <begin position="7"/>
        <end position="30"/>
    </location>
</feature>
<sequence>MSLTHKLLIITLPLVTLIILSITTVPYSFFKLILYVKKSVRIENLTGKVVIITGSASGIGEQLAYEYAKRGAVLSLVDIKEDNLKAVADKAKSLGSPDVIIIVADVSEVEDCKRFVDETVNHFGHMDHLVNNAGIAMAEQLEDCVHISAPRSVMEVNFWGALYGTLYAIPHLKRSRGKIVVIASGLGWYPVPKFGYYNASKAAIINFFETLRTELGWAIGFTIVSPGFIKTDLAKKALASEAGLRIFPMASVEECAKAIVKGVCRGDLYVTYPFWVKLGFPLKVIFPELVDWLHRLVFKIPTKSSGNKQNLNLSHDSQRKVE</sequence>
<dbReference type="GO" id="GO:0016491">
    <property type="term" value="F:oxidoreductase activity"/>
    <property type="evidence" value="ECO:0007669"/>
    <property type="project" value="UniProtKB-KW"/>
</dbReference>
<dbReference type="PANTHER" id="PTHR43391:SF69">
    <property type="entry name" value="11-BETA-HYDROXYSTEROID DEHYDROGENASE-LIKE 6"/>
    <property type="match status" value="1"/>
</dbReference>
<dbReference type="PROSITE" id="PS00061">
    <property type="entry name" value="ADH_SHORT"/>
    <property type="match status" value="1"/>
</dbReference>
<reference evidence="8" key="1">
    <citation type="submission" date="2023-10" db="EMBL/GenBank/DDBJ databases">
        <title>Chromosome-level genome of the transformable northern wattle, Acacia crassicarpa.</title>
        <authorList>
            <person name="Massaro I."/>
            <person name="Sinha N.R."/>
            <person name="Poethig S."/>
            <person name="Leichty A.R."/>
        </authorList>
    </citation>
    <scope>NUCLEOTIDE SEQUENCE</scope>
    <source>
        <strain evidence="8">Acra3RX</strain>
        <tissue evidence="8">Leaf</tissue>
    </source>
</reference>
<keyword evidence="7" id="KW-0812">Transmembrane</keyword>
<evidence type="ECO:0000256" key="6">
    <source>
        <dbReference type="RuleBase" id="RU000363"/>
    </source>
</evidence>
<dbReference type="SUPFAM" id="SSF51735">
    <property type="entry name" value="NAD(P)-binding Rossmann-fold domains"/>
    <property type="match status" value="1"/>
</dbReference>
<dbReference type="GO" id="GO:0005829">
    <property type="term" value="C:cytosol"/>
    <property type="evidence" value="ECO:0007669"/>
    <property type="project" value="TreeGrafter"/>
</dbReference>
<evidence type="ECO:0000256" key="3">
    <source>
        <dbReference type="ARBA" id="ARBA00022857"/>
    </source>
</evidence>
<comment type="subcellular location">
    <subcellularLocation>
        <location evidence="1">Membrane</location>
        <topology evidence="1">Single-pass type II membrane protein</topology>
    </subcellularLocation>
</comment>
<protein>
    <submittedName>
        <fullName evidence="8">Uncharacterized protein</fullName>
    </submittedName>
</protein>
<proteinExistence type="inferred from homology"/>
<dbReference type="AlphaFoldDB" id="A0AAE1IV68"/>
<keyword evidence="9" id="KW-1185">Reference proteome</keyword>
<dbReference type="PRINTS" id="PR00080">
    <property type="entry name" value="SDRFAMILY"/>
</dbReference>
<dbReference type="NCBIfam" id="NF004825">
    <property type="entry name" value="PRK06181.1"/>
    <property type="match status" value="1"/>
</dbReference>
<keyword evidence="3" id="KW-0521">NADP</keyword>
<evidence type="ECO:0000256" key="5">
    <source>
        <dbReference type="ARBA" id="ARBA00023002"/>
    </source>
</evidence>
<dbReference type="EMBL" id="JAWXYG010000012">
    <property type="protein sequence ID" value="KAK4256918.1"/>
    <property type="molecule type" value="Genomic_DNA"/>
</dbReference>
<dbReference type="PANTHER" id="PTHR43391">
    <property type="entry name" value="RETINOL DEHYDROGENASE-RELATED"/>
    <property type="match status" value="1"/>
</dbReference>
<keyword evidence="5" id="KW-0560">Oxidoreductase</keyword>
<evidence type="ECO:0000256" key="7">
    <source>
        <dbReference type="SAM" id="Phobius"/>
    </source>
</evidence>
<dbReference type="Gene3D" id="3.40.50.720">
    <property type="entry name" value="NAD(P)-binding Rossmann-like Domain"/>
    <property type="match status" value="1"/>
</dbReference>
<dbReference type="PRINTS" id="PR00081">
    <property type="entry name" value="GDHRDH"/>
</dbReference>
<evidence type="ECO:0000256" key="4">
    <source>
        <dbReference type="ARBA" id="ARBA00022968"/>
    </source>
</evidence>
<evidence type="ECO:0000256" key="2">
    <source>
        <dbReference type="ARBA" id="ARBA00006484"/>
    </source>
</evidence>
<evidence type="ECO:0000313" key="9">
    <source>
        <dbReference type="Proteomes" id="UP001293593"/>
    </source>
</evidence>
<organism evidence="8 9">
    <name type="scientific">Acacia crassicarpa</name>
    <name type="common">northern wattle</name>
    <dbReference type="NCBI Taxonomy" id="499986"/>
    <lineage>
        <taxon>Eukaryota</taxon>
        <taxon>Viridiplantae</taxon>
        <taxon>Streptophyta</taxon>
        <taxon>Embryophyta</taxon>
        <taxon>Tracheophyta</taxon>
        <taxon>Spermatophyta</taxon>
        <taxon>Magnoliopsida</taxon>
        <taxon>eudicotyledons</taxon>
        <taxon>Gunneridae</taxon>
        <taxon>Pentapetalae</taxon>
        <taxon>rosids</taxon>
        <taxon>fabids</taxon>
        <taxon>Fabales</taxon>
        <taxon>Fabaceae</taxon>
        <taxon>Caesalpinioideae</taxon>
        <taxon>mimosoid clade</taxon>
        <taxon>Acacieae</taxon>
        <taxon>Acacia</taxon>
    </lineage>
</organism>
<keyword evidence="7" id="KW-0472">Membrane</keyword>
<comment type="caution">
    <text evidence="8">The sequence shown here is derived from an EMBL/GenBank/DDBJ whole genome shotgun (WGS) entry which is preliminary data.</text>
</comment>
<keyword evidence="4" id="KW-0735">Signal-anchor</keyword>
<dbReference type="Proteomes" id="UP001293593">
    <property type="component" value="Unassembled WGS sequence"/>
</dbReference>